<accession>A0A4Y7PIE2</accession>
<gene>
    <name evidence="1" type="ORF">BD410DRAFT_832951</name>
</gene>
<evidence type="ECO:0000313" key="1">
    <source>
        <dbReference type="EMBL" id="TDL14751.1"/>
    </source>
</evidence>
<protein>
    <submittedName>
        <fullName evidence="1">Uncharacterized protein</fullName>
    </submittedName>
</protein>
<dbReference type="AlphaFoldDB" id="A0A4Y7PIE2"/>
<organism evidence="1 2">
    <name type="scientific">Rickenella mellea</name>
    <dbReference type="NCBI Taxonomy" id="50990"/>
    <lineage>
        <taxon>Eukaryota</taxon>
        <taxon>Fungi</taxon>
        <taxon>Dikarya</taxon>
        <taxon>Basidiomycota</taxon>
        <taxon>Agaricomycotina</taxon>
        <taxon>Agaricomycetes</taxon>
        <taxon>Hymenochaetales</taxon>
        <taxon>Rickenellaceae</taxon>
        <taxon>Rickenella</taxon>
    </lineage>
</organism>
<dbReference type="EMBL" id="ML170310">
    <property type="protein sequence ID" value="TDL14751.1"/>
    <property type="molecule type" value="Genomic_DNA"/>
</dbReference>
<evidence type="ECO:0000313" key="2">
    <source>
        <dbReference type="Proteomes" id="UP000294933"/>
    </source>
</evidence>
<reference evidence="1 2" key="1">
    <citation type="submission" date="2018-06" db="EMBL/GenBank/DDBJ databases">
        <title>A transcriptomic atlas of mushroom development highlights an independent origin of complex multicellularity.</title>
        <authorList>
            <consortium name="DOE Joint Genome Institute"/>
            <person name="Krizsan K."/>
            <person name="Almasi E."/>
            <person name="Merenyi Z."/>
            <person name="Sahu N."/>
            <person name="Viragh M."/>
            <person name="Koszo T."/>
            <person name="Mondo S."/>
            <person name="Kiss B."/>
            <person name="Balint B."/>
            <person name="Kues U."/>
            <person name="Barry K."/>
            <person name="Hegedus J.C."/>
            <person name="Henrissat B."/>
            <person name="Johnson J."/>
            <person name="Lipzen A."/>
            <person name="Ohm R."/>
            <person name="Nagy I."/>
            <person name="Pangilinan J."/>
            <person name="Yan J."/>
            <person name="Xiong Y."/>
            <person name="Grigoriev I.V."/>
            <person name="Hibbett D.S."/>
            <person name="Nagy L.G."/>
        </authorList>
    </citation>
    <scope>NUCLEOTIDE SEQUENCE [LARGE SCALE GENOMIC DNA]</scope>
    <source>
        <strain evidence="1 2">SZMC22713</strain>
    </source>
</reference>
<dbReference type="VEuPathDB" id="FungiDB:BD410DRAFT_832951"/>
<name>A0A4Y7PIE2_9AGAM</name>
<proteinExistence type="predicted"/>
<sequence length="217" mass="24258">MHQNIAIRKWYLCFGHNQLRRSGGTGILDPDFGRNATRSQCITTPAYIQITLDIVLHVRKNETLLPFWKSNTTSVSHEDVVMTRTREDFGLHTALRVRALSWFIPLPQKKPNGPTYYRTSATFWYSGSNIIAGFKDRFLDSLNAWCSTALFVSDRECIPPLPLNLVSSRSLARVATHISMIGASGCHYATCRSPITPPNLTGHGHSGSTVILAETLR</sequence>
<dbReference type="Proteomes" id="UP000294933">
    <property type="component" value="Unassembled WGS sequence"/>
</dbReference>
<keyword evidence="2" id="KW-1185">Reference proteome</keyword>